<dbReference type="SUPFAM" id="SSF53187">
    <property type="entry name" value="Zn-dependent exopeptidases"/>
    <property type="match status" value="1"/>
</dbReference>
<sequence>MARESFAIGTVRIRPGTIRNLELPITRLVTGADVSLPVRVVHGREDGPTIWVSAAIHGDEVVGVEVIRQVLATLDPKTFRGTLVAVPIVNVLGFMTGDRYLPDRRDLNRSFPGSARGSLAARIAHLFMVEVVAKCEVGLDLHTGSDRRSNLPQIRADLDDPLTRELAEAFAAPVMLHAKIRDGSLRHAARERGAKVLLYEAGEALRLDNYAIDAGVAGVRRVLAALGMTDPVDEPAPGPSVESRTSGWVRARSTGIFHLEVGLGQRVNEGERLGALLDSFGKTLRIVRASWTGIVVGRTEQPLVNSGDALVHIAEVNQD</sequence>
<keyword evidence="3" id="KW-0378">Hydrolase</keyword>
<protein>
    <submittedName>
        <fullName evidence="6">Succinylglutamate desuccinylase/aspartoacylase family protein</fullName>
    </submittedName>
</protein>
<dbReference type="InterPro" id="IPR055438">
    <property type="entry name" value="AstE_AspA_cat"/>
</dbReference>
<reference evidence="6 7" key="1">
    <citation type="submission" date="2020-03" db="EMBL/GenBank/DDBJ databases">
        <title>Nocardioides sp. nov., isolated from fish.</title>
        <authorList>
            <person name="Hyun D.-W."/>
            <person name="Bae J.-W."/>
        </authorList>
    </citation>
    <scope>NUCLEOTIDE SEQUENCE [LARGE SCALE GENOMIC DNA]</scope>
    <source>
        <strain evidence="6 7">HDW12A</strain>
    </source>
</reference>
<proteinExistence type="predicted"/>
<dbReference type="PANTHER" id="PTHR37326:SF2">
    <property type="entry name" value="SUCCINYLGLUTAMATE DESUCCINYLASE_ASPARTOACYLASE FAMILY PROTEIN"/>
    <property type="match status" value="1"/>
</dbReference>
<evidence type="ECO:0000259" key="5">
    <source>
        <dbReference type="Pfam" id="PF24827"/>
    </source>
</evidence>
<evidence type="ECO:0000256" key="3">
    <source>
        <dbReference type="ARBA" id="ARBA00022801"/>
    </source>
</evidence>
<dbReference type="CDD" id="cd06251">
    <property type="entry name" value="M14_ASTE_ASPA-like"/>
    <property type="match status" value="1"/>
</dbReference>
<dbReference type="AlphaFoldDB" id="A0A6G7YDV2"/>
<gene>
    <name evidence="6" type="ORF">G7071_05530</name>
</gene>
<dbReference type="Gene3D" id="3.40.630.10">
    <property type="entry name" value="Zn peptidases"/>
    <property type="match status" value="1"/>
</dbReference>
<dbReference type="Proteomes" id="UP000502035">
    <property type="component" value="Chromosome"/>
</dbReference>
<dbReference type="InterPro" id="IPR053138">
    <property type="entry name" value="N-alpha-Ac-DABA_deacetylase"/>
</dbReference>
<comment type="cofactor">
    <cofactor evidence="1">
        <name>Zn(2+)</name>
        <dbReference type="ChEBI" id="CHEBI:29105"/>
    </cofactor>
</comment>
<dbReference type="RefSeq" id="WP_166315931.1">
    <property type="nucleotide sequence ID" value="NZ_CP049866.1"/>
</dbReference>
<name>A0A6G7YDV2_9ACTN</name>
<dbReference type="InterPro" id="IPR043795">
    <property type="entry name" value="N-alpha-Ac-DABA-like"/>
</dbReference>
<keyword evidence="2" id="KW-0479">Metal-binding</keyword>
<dbReference type="GO" id="GO:0016788">
    <property type="term" value="F:hydrolase activity, acting on ester bonds"/>
    <property type="evidence" value="ECO:0007669"/>
    <property type="project" value="InterPro"/>
</dbReference>
<organism evidence="6 7">
    <name type="scientific">Nocardioides piscis</name>
    <dbReference type="NCBI Taxonomy" id="2714938"/>
    <lineage>
        <taxon>Bacteria</taxon>
        <taxon>Bacillati</taxon>
        <taxon>Actinomycetota</taxon>
        <taxon>Actinomycetes</taxon>
        <taxon>Propionibacteriales</taxon>
        <taxon>Nocardioidaceae</taxon>
        <taxon>Nocardioides</taxon>
    </lineage>
</organism>
<feature type="domain" description="Succinylglutamate desuccinylase/Aspartoacylase catalytic" evidence="5">
    <location>
        <begin position="46"/>
        <end position="225"/>
    </location>
</feature>
<evidence type="ECO:0000256" key="1">
    <source>
        <dbReference type="ARBA" id="ARBA00001947"/>
    </source>
</evidence>
<accession>A0A6G7YDV2</accession>
<evidence type="ECO:0000313" key="7">
    <source>
        <dbReference type="Proteomes" id="UP000502035"/>
    </source>
</evidence>
<evidence type="ECO:0000256" key="2">
    <source>
        <dbReference type="ARBA" id="ARBA00022723"/>
    </source>
</evidence>
<dbReference type="PIRSF" id="PIRSF039012">
    <property type="entry name" value="ASP"/>
    <property type="match status" value="1"/>
</dbReference>
<keyword evidence="7" id="KW-1185">Reference proteome</keyword>
<dbReference type="GO" id="GO:0046872">
    <property type="term" value="F:metal ion binding"/>
    <property type="evidence" value="ECO:0007669"/>
    <property type="project" value="UniProtKB-KW"/>
</dbReference>
<dbReference type="GO" id="GO:0016811">
    <property type="term" value="F:hydrolase activity, acting on carbon-nitrogen (but not peptide) bonds, in linear amides"/>
    <property type="evidence" value="ECO:0007669"/>
    <property type="project" value="InterPro"/>
</dbReference>
<evidence type="ECO:0000313" key="6">
    <source>
        <dbReference type="EMBL" id="QIK74973.1"/>
    </source>
</evidence>
<dbReference type="Pfam" id="PF24827">
    <property type="entry name" value="AstE_AspA_cat"/>
    <property type="match status" value="1"/>
</dbReference>
<keyword evidence="4" id="KW-0862">Zinc</keyword>
<dbReference type="KEGG" id="npi:G7071_05530"/>
<dbReference type="PANTHER" id="PTHR37326">
    <property type="entry name" value="BLL3975 PROTEIN"/>
    <property type="match status" value="1"/>
</dbReference>
<dbReference type="EMBL" id="CP049866">
    <property type="protein sequence ID" value="QIK74973.1"/>
    <property type="molecule type" value="Genomic_DNA"/>
</dbReference>
<evidence type="ECO:0000256" key="4">
    <source>
        <dbReference type="ARBA" id="ARBA00022833"/>
    </source>
</evidence>